<dbReference type="GO" id="GO:0016020">
    <property type="term" value="C:membrane"/>
    <property type="evidence" value="ECO:0007669"/>
    <property type="project" value="UniProtKB-SubCell"/>
</dbReference>
<evidence type="ECO:0000313" key="4">
    <source>
        <dbReference type="EMBL" id="KAL1202694.1"/>
    </source>
</evidence>
<dbReference type="AlphaFoldDB" id="A0ABD1AFA2"/>
<feature type="transmembrane region" description="Helical" evidence="3">
    <location>
        <begin position="226"/>
        <end position="244"/>
    </location>
</feature>
<protein>
    <submittedName>
        <fullName evidence="4">Cyclic nucleotide-gated ion channel 19</fullName>
    </submittedName>
</protein>
<keyword evidence="3" id="KW-1133">Transmembrane helix</keyword>
<comment type="caution">
    <text evidence="4">The sequence shown here is derived from an EMBL/GenBank/DDBJ whole genome shotgun (WGS) entry which is preliminary data.</text>
</comment>
<keyword evidence="1" id="KW-0406">Ion transport</keyword>
<reference evidence="4 5" key="1">
    <citation type="submission" date="2024-04" db="EMBL/GenBank/DDBJ databases">
        <title>Genome assembly C_amara_ONT_v2.</title>
        <authorList>
            <person name="Yant L."/>
            <person name="Moore C."/>
            <person name="Slenker M."/>
        </authorList>
    </citation>
    <scope>NUCLEOTIDE SEQUENCE [LARGE SCALE GENOMIC DNA]</scope>
    <source>
        <tissue evidence="4">Leaf</tissue>
    </source>
</reference>
<evidence type="ECO:0000256" key="1">
    <source>
        <dbReference type="ARBA" id="ARBA00023303"/>
    </source>
</evidence>
<accession>A0ABD1AFA2</accession>
<keyword evidence="3" id="KW-0812">Transmembrane</keyword>
<dbReference type="PANTHER" id="PTHR45651">
    <property type="entry name" value="CYCLIC NUCLEOTIDE-GATED ION CHANNEL 15-RELATED-RELATED"/>
    <property type="match status" value="1"/>
</dbReference>
<keyword evidence="5" id="KW-1185">Reference proteome</keyword>
<dbReference type="PANTHER" id="PTHR45651:SF40">
    <property type="entry name" value="CYCLIC NUCLEOTIDE-GATED ION CHANNEL 19-RELATED"/>
    <property type="match status" value="1"/>
</dbReference>
<dbReference type="Proteomes" id="UP001558713">
    <property type="component" value="Unassembled WGS sequence"/>
</dbReference>
<dbReference type="SUPFAM" id="SSF81324">
    <property type="entry name" value="Voltage-gated potassium channels"/>
    <property type="match status" value="1"/>
</dbReference>
<dbReference type="EMBL" id="JBANAX010000571">
    <property type="protein sequence ID" value="KAL1202694.1"/>
    <property type="molecule type" value="Genomic_DNA"/>
</dbReference>
<sequence>MASRNDNDEFPILSLQETTSSVQTRAFTSKNRSVSLLNPTLSIEGFDNSSVNLGYTGPLRTQRIRPPLVQMSGPLYSTPKPEPLSPPDSSSTNIDVPSEDVFVYKNTNLLKSGQLGMCNDPYCTTCLSYYNRHAAQFHTSRVSASRFHTALYDDARGWAKRFGSSVRRCIPGIMNPHSKFIQGWTRVLAFSSLVAIFVDPLFLFLLKIQYDNKCIEIDWRMTKILLSVKSITDIIFFINILLQFRLAYVAPEFRVVGAGQLVDHPRKIASHYLRGKYFLDLFIVLPILQVMTLWIIPEHLGTRRAESEKNIIRTIVVFQYIPKLYRLLPFLAGQTPT</sequence>
<evidence type="ECO:0000256" key="2">
    <source>
        <dbReference type="SAM" id="MobiDB-lite"/>
    </source>
</evidence>
<feature type="transmembrane region" description="Helical" evidence="3">
    <location>
        <begin position="277"/>
        <end position="296"/>
    </location>
</feature>
<feature type="region of interest" description="Disordered" evidence="2">
    <location>
        <begin position="70"/>
        <end position="92"/>
    </location>
</feature>
<keyword evidence="3" id="KW-0472">Membrane</keyword>
<feature type="transmembrane region" description="Helical" evidence="3">
    <location>
        <begin position="184"/>
        <end position="206"/>
    </location>
</feature>
<evidence type="ECO:0000256" key="3">
    <source>
        <dbReference type="SAM" id="Phobius"/>
    </source>
</evidence>
<name>A0ABD1AFA2_CARAN</name>
<keyword evidence="1" id="KW-0407">Ion channel</keyword>
<dbReference type="GO" id="GO:0034220">
    <property type="term" value="P:monoatomic ion transmembrane transport"/>
    <property type="evidence" value="ECO:0007669"/>
    <property type="project" value="UniProtKB-KW"/>
</dbReference>
<evidence type="ECO:0000313" key="5">
    <source>
        <dbReference type="Proteomes" id="UP001558713"/>
    </source>
</evidence>
<gene>
    <name evidence="4" type="ORF">V5N11_018810</name>
</gene>
<dbReference type="GO" id="GO:0030552">
    <property type="term" value="F:cAMP binding"/>
    <property type="evidence" value="ECO:0007669"/>
    <property type="project" value="UniProtKB-KW"/>
</dbReference>
<keyword evidence="1" id="KW-0813">Transport</keyword>
<proteinExistence type="predicted"/>
<organism evidence="4 5">
    <name type="scientific">Cardamine amara subsp. amara</name>
    <dbReference type="NCBI Taxonomy" id="228776"/>
    <lineage>
        <taxon>Eukaryota</taxon>
        <taxon>Viridiplantae</taxon>
        <taxon>Streptophyta</taxon>
        <taxon>Embryophyta</taxon>
        <taxon>Tracheophyta</taxon>
        <taxon>Spermatophyta</taxon>
        <taxon>Magnoliopsida</taxon>
        <taxon>eudicotyledons</taxon>
        <taxon>Gunneridae</taxon>
        <taxon>Pentapetalae</taxon>
        <taxon>rosids</taxon>
        <taxon>malvids</taxon>
        <taxon>Brassicales</taxon>
        <taxon>Brassicaceae</taxon>
        <taxon>Cardamineae</taxon>
        <taxon>Cardamine</taxon>
    </lineage>
</organism>